<evidence type="ECO:0000256" key="4">
    <source>
        <dbReference type="ARBA" id="ARBA00012483"/>
    </source>
</evidence>
<accession>A0A8B8JLR7</accession>
<evidence type="ECO:0000256" key="13">
    <source>
        <dbReference type="ARBA" id="ARBA00023136"/>
    </source>
</evidence>
<comment type="pathway">
    <text evidence="3">Protein modification; protein ubiquitination.</text>
</comment>
<dbReference type="Gene3D" id="3.30.40.10">
    <property type="entry name" value="Zinc/RING finger domain, C3HC4 (zinc finger)"/>
    <property type="match status" value="1"/>
</dbReference>
<evidence type="ECO:0000256" key="1">
    <source>
        <dbReference type="ARBA" id="ARBA00000900"/>
    </source>
</evidence>
<dbReference type="GeneID" id="113847471"/>
<keyword evidence="8" id="KW-0732">Signal</keyword>
<feature type="transmembrane region" description="Helical" evidence="16">
    <location>
        <begin position="52"/>
        <end position="74"/>
    </location>
</feature>
<keyword evidence="7" id="KW-0479">Metal-binding</keyword>
<dbReference type="PROSITE" id="PS50089">
    <property type="entry name" value="ZF_RING_2"/>
    <property type="match status" value="1"/>
</dbReference>
<dbReference type="Pfam" id="PF13639">
    <property type="entry name" value="zf-RING_2"/>
    <property type="match status" value="1"/>
</dbReference>
<keyword evidence="6 16" id="KW-0812">Transmembrane</keyword>
<evidence type="ECO:0000256" key="2">
    <source>
        <dbReference type="ARBA" id="ARBA00004167"/>
    </source>
</evidence>
<evidence type="ECO:0000256" key="14">
    <source>
        <dbReference type="ARBA" id="ARBA00024209"/>
    </source>
</evidence>
<keyword evidence="18" id="KW-1185">Reference proteome</keyword>
<dbReference type="GO" id="GO:0008270">
    <property type="term" value="F:zinc ion binding"/>
    <property type="evidence" value="ECO:0007669"/>
    <property type="project" value="UniProtKB-KW"/>
</dbReference>
<dbReference type="EC" id="2.3.2.27" evidence="4"/>
<comment type="catalytic activity">
    <reaction evidence="1">
        <text>S-ubiquitinyl-[E2 ubiquitin-conjugating enzyme]-L-cysteine + [acceptor protein]-L-lysine = [E2 ubiquitin-conjugating enzyme]-L-cysteine + N(6)-ubiquitinyl-[acceptor protein]-L-lysine.</text>
        <dbReference type="EC" id="2.3.2.27"/>
    </reaction>
</comment>
<reference evidence="19" key="2">
    <citation type="submission" date="2025-08" db="UniProtKB">
        <authorList>
            <consortium name="RefSeq"/>
        </authorList>
    </citation>
    <scope>IDENTIFICATION</scope>
    <source>
        <tissue evidence="19">Young leaves</tissue>
    </source>
</reference>
<evidence type="ECO:0000256" key="12">
    <source>
        <dbReference type="ARBA" id="ARBA00022989"/>
    </source>
</evidence>
<evidence type="ECO:0000256" key="7">
    <source>
        <dbReference type="ARBA" id="ARBA00022723"/>
    </source>
</evidence>
<dbReference type="SMART" id="SM00184">
    <property type="entry name" value="RING"/>
    <property type="match status" value="1"/>
</dbReference>
<evidence type="ECO:0000313" key="18">
    <source>
        <dbReference type="Proteomes" id="UP000694853"/>
    </source>
</evidence>
<dbReference type="KEGG" id="aprc:113847471"/>
<dbReference type="PANTHER" id="PTHR46539:SF18">
    <property type="entry name" value="RING-H2 FINGER PROTEIN ATL4J"/>
    <property type="match status" value="1"/>
</dbReference>
<evidence type="ECO:0000256" key="16">
    <source>
        <dbReference type="SAM" id="Phobius"/>
    </source>
</evidence>
<evidence type="ECO:0000256" key="8">
    <source>
        <dbReference type="ARBA" id="ARBA00022729"/>
    </source>
</evidence>
<sequence>MCNCNIFYIYPFEKTNSLELMMVLSFIFHVEAQDSDTDTMPDLSRPVHPNKVVVLVALSILFTLTFLLLAYVRFRRNTSELFHRSNHHLPTFQALTHTRSRLSGIDREVIQTLPFFRFSSHKGSKQGLECTVCLSQFEDTEILRLLPKCKHAFHMNCIDKWLENHSNCPLCRNNVDPLDIKNFTYSFSSKFLRIPSNLSEDTTNLEIFVQREPSHRGSSVSSRFNIGSRFWNLGRSNKEETLIDQEVCANEKHVHKFNHKIVISDVVTRSRWSDLNSSDMLLLNSEMLHDMSSTRFRASNSEKFCESSRFLSTTSFNEDENSFMSMNPAKKRSMSEIAHVPRFIEMNEYNGMKEGMASSENNGREERLRRIWLPIAQRTVKRFSRQERNSRELDHKSMALNV</sequence>
<keyword evidence="5" id="KW-0808">Transferase</keyword>
<dbReference type="Proteomes" id="UP000694853">
    <property type="component" value="Unplaced"/>
</dbReference>
<evidence type="ECO:0000256" key="3">
    <source>
        <dbReference type="ARBA" id="ARBA00004906"/>
    </source>
</evidence>
<keyword evidence="9 15" id="KW-0863">Zinc-finger</keyword>
<dbReference type="GO" id="GO:0061630">
    <property type="term" value="F:ubiquitin protein ligase activity"/>
    <property type="evidence" value="ECO:0007669"/>
    <property type="project" value="UniProtKB-EC"/>
</dbReference>
<feature type="domain" description="RING-type" evidence="17">
    <location>
        <begin position="130"/>
        <end position="172"/>
    </location>
</feature>
<gene>
    <name evidence="19" type="primary">LOC113847471</name>
</gene>
<evidence type="ECO:0000313" key="19">
    <source>
        <dbReference type="RefSeq" id="XP_027332411.1"/>
    </source>
</evidence>
<dbReference type="FunFam" id="3.30.40.10:FF:000285">
    <property type="entry name" value="RING-H2 finger protein ATL43"/>
    <property type="match status" value="1"/>
</dbReference>
<keyword evidence="10" id="KW-0833">Ubl conjugation pathway</keyword>
<comment type="subcellular location">
    <subcellularLocation>
        <location evidence="2">Membrane</location>
        <topology evidence="2">Single-pass membrane protein</topology>
    </subcellularLocation>
</comment>
<evidence type="ECO:0000256" key="15">
    <source>
        <dbReference type="PROSITE-ProRule" id="PRU00175"/>
    </source>
</evidence>
<evidence type="ECO:0000259" key="17">
    <source>
        <dbReference type="PROSITE" id="PS50089"/>
    </source>
</evidence>
<dbReference type="OrthoDB" id="8062037at2759"/>
<dbReference type="AlphaFoldDB" id="A0A8B8JLR7"/>
<dbReference type="SUPFAM" id="SSF57850">
    <property type="entry name" value="RING/U-box"/>
    <property type="match status" value="1"/>
</dbReference>
<dbReference type="RefSeq" id="XP_027332411.1">
    <property type="nucleotide sequence ID" value="XM_027476610.1"/>
</dbReference>
<name>A0A8B8JLR7_ABRPR</name>
<evidence type="ECO:0000256" key="9">
    <source>
        <dbReference type="ARBA" id="ARBA00022771"/>
    </source>
</evidence>
<keyword evidence="12 16" id="KW-1133">Transmembrane helix</keyword>
<dbReference type="CDD" id="cd16461">
    <property type="entry name" value="RING-H2_EL5-like"/>
    <property type="match status" value="1"/>
</dbReference>
<dbReference type="PANTHER" id="PTHR46539">
    <property type="entry name" value="E3 UBIQUITIN-PROTEIN LIGASE ATL42"/>
    <property type="match status" value="1"/>
</dbReference>
<dbReference type="InterPro" id="IPR001841">
    <property type="entry name" value="Znf_RING"/>
</dbReference>
<dbReference type="InterPro" id="IPR013083">
    <property type="entry name" value="Znf_RING/FYVE/PHD"/>
</dbReference>
<evidence type="ECO:0000256" key="11">
    <source>
        <dbReference type="ARBA" id="ARBA00022833"/>
    </source>
</evidence>
<proteinExistence type="inferred from homology"/>
<keyword evidence="11" id="KW-0862">Zinc</keyword>
<evidence type="ECO:0000256" key="6">
    <source>
        <dbReference type="ARBA" id="ARBA00022692"/>
    </source>
</evidence>
<reference evidence="18" key="1">
    <citation type="journal article" date="2019" name="Toxins">
        <title>Detection of Abrin-Like and Prepropulchellin-Like Toxin Genes and Transcripts Using Whole Genome Sequencing and Full-Length Transcript Sequencing of Abrus precatorius.</title>
        <authorList>
            <person name="Hovde B.T."/>
            <person name="Daligault H.E."/>
            <person name="Hanschen E.R."/>
            <person name="Kunde Y.A."/>
            <person name="Johnson M.B."/>
            <person name="Starkenburg S.R."/>
            <person name="Johnson S.L."/>
        </authorList>
    </citation>
    <scope>NUCLEOTIDE SEQUENCE [LARGE SCALE GENOMIC DNA]</scope>
</reference>
<organism evidence="18 19">
    <name type="scientific">Abrus precatorius</name>
    <name type="common">Indian licorice</name>
    <name type="synonym">Glycine abrus</name>
    <dbReference type="NCBI Taxonomy" id="3816"/>
    <lineage>
        <taxon>Eukaryota</taxon>
        <taxon>Viridiplantae</taxon>
        <taxon>Streptophyta</taxon>
        <taxon>Embryophyta</taxon>
        <taxon>Tracheophyta</taxon>
        <taxon>Spermatophyta</taxon>
        <taxon>Magnoliopsida</taxon>
        <taxon>eudicotyledons</taxon>
        <taxon>Gunneridae</taxon>
        <taxon>Pentapetalae</taxon>
        <taxon>rosids</taxon>
        <taxon>fabids</taxon>
        <taxon>Fabales</taxon>
        <taxon>Fabaceae</taxon>
        <taxon>Papilionoideae</taxon>
        <taxon>50 kb inversion clade</taxon>
        <taxon>NPAAA clade</taxon>
        <taxon>indigoferoid/millettioid clade</taxon>
        <taxon>Abreae</taxon>
        <taxon>Abrus</taxon>
    </lineage>
</organism>
<keyword evidence="13 16" id="KW-0472">Membrane</keyword>
<comment type="similarity">
    <text evidence="14">Belongs to the RING-type zinc finger family. ATL subfamily.</text>
</comment>
<evidence type="ECO:0000256" key="10">
    <source>
        <dbReference type="ARBA" id="ARBA00022786"/>
    </source>
</evidence>
<dbReference type="GO" id="GO:0016020">
    <property type="term" value="C:membrane"/>
    <property type="evidence" value="ECO:0007669"/>
    <property type="project" value="UniProtKB-SubCell"/>
</dbReference>
<evidence type="ECO:0000256" key="5">
    <source>
        <dbReference type="ARBA" id="ARBA00022679"/>
    </source>
</evidence>
<protein>
    <recommendedName>
        <fullName evidence="4">RING-type E3 ubiquitin transferase</fullName>
        <ecNumber evidence="4">2.3.2.27</ecNumber>
    </recommendedName>
</protein>